<sequence length="267" mass="29261">MEELDADSAAALLRQNVNNRLLDSATVDRYAAAMRRGEWRLSHQGIAVDSGGNLLDGQHRLAAIVKSKMSVKMLVVRGVERSTFSVVDTGKKRSATDSLRLSGVADANHTAAALRYIGLYDELPANAAWSGARARMTNDQVLALHKLHPGVGDCVRRARSVAAAIGIISSACAAAIYITERGSGESADSEEWFRGIVTGARLEVGDSRLALRAFFMNSRAQGHRRPRSEARDHIALYIKAWNNWLRGEKRQMLAFRRGEVMPKPIVL</sequence>
<dbReference type="Proteomes" id="UP001589810">
    <property type="component" value="Unassembled WGS sequence"/>
</dbReference>
<keyword evidence="2" id="KW-1185">Reference proteome</keyword>
<name>A0ABV6N485_9PSEU</name>
<dbReference type="RefSeq" id="WP_273937053.1">
    <property type="nucleotide sequence ID" value="NZ_CP097263.1"/>
</dbReference>
<evidence type="ECO:0000313" key="1">
    <source>
        <dbReference type="EMBL" id="MFC0546806.1"/>
    </source>
</evidence>
<organism evidence="1 2">
    <name type="scientific">Kutzneria chonburiensis</name>
    <dbReference type="NCBI Taxonomy" id="1483604"/>
    <lineage>
        <taxon>Bacteria</taxon>
        <taxon>Bacillati</taxon>
        <taxon>Actinomycetota</taxon>
        <taxon>Actinomycetes</taxon>
        <taxon>Pseudonocardiales</taxon>
        <taxon>Pseudonocardiaceae</taxon>
        <taxon>Kutzneria</taxon>
    </lineage>
</organism>
<evidence type="ECO:0000313" key="2">
    <source>
        <dbReference type="Proteomes" id="UP001589810"/>
    </source>
</evidence>
<reference evidence="1 2" key="1">
    <citation type="submission" date="2024-09" db="EMBL/GenBank/DDBJ databases">
        <authorList>
            <person name="Sun Q."/>
            <person name="Mori K."/>
        </authorList>
    </citation>
    <scope>NUCLEOTIDE SEQUENCE [LARGE SCALE GENOMIC DNA]</scope>
    <source>
        <strain evidence="1 2">TBRC 1432</strain>
    </source>
</reference>
<comment type="caution">
    <text evidence="1">The sequence shown here is derived from an EMBL/GenBank/DDBJ whole genome shotgun (WGS) entry which is preliminary data.</text>
</comment>
<accession>A0ABV6N485</accession>
<protein>
    <recommendedName>
        <fullName evidence="3">ParB/Sulfiredoxin domain-containing protein</fullName>
    </recommendedName>
</protein>
<evidence type="ECO:0008006" key="3">
    <source>
        <dbReference type="Google" id="ProtNLM"/>
    </source>
</evidence>
<proteinExistence type="predicted"/>
<gene>
    <name evidence="1" type="ORF">ACFFH7_35225</name>
</gene>
<dbReference type="EMBL" id="JBHLUD010000013">
    <property type="protein sequence ID" value="MFC0546806.1"/>
    <property type="molecule type" value="Genomic_DNA"/>
</dbReference>